<dbReference type="HOGENOM" id="CLU_3067916_0_0_1"/>
<reference evidence="1" key="2">
    <citation type="submission" date="2025-08" db="UniProtKB">
        <authorList>
            <consortium name="Ensembl"/>
        </authorList>
    </citation>
    <scope>IDENTIFICATION</scope>
</reference>
<dbReference type="Ensembl" id="ENSCSAVT00000004536.1">
    <property type="protein sequence ID" value="ENSCSAVP00000004471.1"/>
    <property type="gene ID" value="ENSCSAVG00000002649.1"/>
</dbReference>
<evidence type="ECO:0000313" key="2">
    <source>
        <dbReference type="Proteomes" id="UP000007875"/>
    </source>
</evidence>
<keyword evidence="2" id="KW-1185">Reference proteome</keyword>
<protein>
    <submittedName>
        <fullName evidence="1">Uncharacterized protein</fullName>
    </submittedName>
</protein>
<dbReference type="Proteomes" id="UP000007875">
    <property type="component" value="Unassembled WGS sequence"/>
</dbReference>
<evidence type="ECO:0000313" key="1">
    <source>
        <dbReference type="Ensembl" id="ENSCSAVP00000004471.1"/>
    </source>
</evidence>
<name>H2YGM2_CIOSA</name>
<reference evidence="1" key="3">
    <citation type="submission" date="2025-09" db="UniProtKB">
        <authorList>
            <consortium name="Ensembl"/>
        </authorList>
    </citation>
    <scope>IDENTIFICATION</scope>
</reference>
<reference evidence="2" key="1">
    <citation type="submission" date="2003-08" db="EMBL/GenBank/DDBJ databases">
        <authorList>
            <person name="Birren B."/>
            <person name="Nusbaum C."/>
            <person name="Abebe A."/>
            <person name="Abouelleil A."/>
            <person name="Adekoya E."/>
            <person name="Ait-zahra M."/>
            <person name="Allen N."/>
            <person name="Allen T."/>
            <person name="An P."/>
            <person name="Anderson M."/>
            <person name="Anderson S."/>
            <person name="Arachchi H."/>
            <person name="Armbruster J."/>
            <person name="Bachantsang P."/>
            <person name="Baldwin J."/>
            <person name="Barry A."/>
            <person name="Bayul T."/>
            <person name="Blitshsteyn B."/>
            <person name="Bloom T."/>
            <person name="Blye J."/>
            <person name="Boguslavskiy L."/>
            <person name="Borowsky M."/>
            <person name="Boukhgalter B."/>
            <person name="Brunache A."/>
            <person name="Butler J."/>
            <person name="Calixte N."/>
            <person name="Calvo S."/>
            <person name="Camarata J."/>
            <person name="Campo K."/>
            <person name="Chang J."/>
            <person name="Cheshatsang Y."/>
            <person name="Citroen M."/>
            <person name="Collymore A."/>
            <person name="Considine T."/>
            <person name="Cook A."/>
            <person name="Cooke P."/>
            <person name="Corum B."/>
            <person name="Cuomo C."/>
            <person name="David R."/>
            <person name="Dawoe T."/>
            <person name="Degray S."/>
            <person name="Dodge S."/>
            <person name="Dooley K."/>
            <person name="Dorje P."/>
            <person name="Dorjee K."/>
            <person name="Dorris L."/>
            <person name="Duffey N."/>
            <person name="Dupes A."/>
            <person name="Elkins T."/>
            <person name="Engels R."/>
            <person name="Erickson J."/>
            <person name="Farina A."/>
            <person name="Faro S."/>
            <person name="Ferreira P."/>
            <person name="Fischer H."/>
            <person name="Fitzgerald M."/>
            <person name="Foley K."/>
            <person name="Gage D."/>
            <person name="Galagan J."/>
            <person name="Gearin G."/>
            <person name="Gnerre S."/>
            <person name="Gnirke A."/>
            <person name="Goyette A."/>
            <person name="Graham J."/>
            <person name="Grandbois E."/>
            <person name="Gyaltsen K."/>
            <person name="Hafez N."/>
            <person name="Hagopian D."/>
            <person name="Hagos B."/>
            <person name="Hall J."/>
            <person name="Hatcher B."/>
            <person name="Heller A."/>
            <person name="Higgins H."/>
            <person name="Honan T."/>
            <person name="Horn A."/>
            <person name="Houde N."/>
            <person name="Hughes L."/>
            <person name="Hulme W."/>
            <person name="Husby E."/>
            <person name="Iliev I."/>
            <person name="Jaffe D."/>
            <person name="Jones C."/>
            <person name="Kamal M."/>
            <person name="Kamat A."/>
            <person name="Kamvysselis M."/>
            <person name="Karlsson E."/>
            <person name="Kells C."/>
            <person name="Kieu A."/>
            <person name="Kisner P."/>
            <person name="Kodira C."/>
            <person name="Kulbokas E."/>
            <person name="Labutti K."/>
            <person name="Lama D."/>
            <person name="Landers T."/>
            <person name="Leger J."/>
            <person name="Levine S."/>
            <person name="Lewis D."/>
            <person name="Lewis T."/>
            <person name="Lindblad-toh K."/>
            <person name="Liu X."/>
            <person name="Lokyitsang T."/>
            <person name="Lokyitsang Y."/>
            <person name="Lucien O."/>
            <person name="Lui A."/>
            <person name="Ma L.J."/>
            <person name="Mabbitt R."/>
            <person name="Macdonald J."/>
            <person name="Maclean C."/>
            <person name="Major J."/>
            <person name="Manning J."/>
            <person name="Marabella R."/>
            <person name="Maru K."/>
            <person name="Matthews C."/>
            <person name="Mauceli E."/>
            <person name="Mccarthy M."/>
            <person name="Mcdonough S."/>
            <person name="Mcghee T."/>
            <person name="Meldrim J."/>
            <person name="Meneus L."/>
            <person name="Mesirov J."/>
            <person name="Mihalev A."/>
            <person name="Mihova T."/>
            <person name="Mikkelsen T."/>
            <person name="Mlenga V."/>
            <person name="Moru K."/>
            <person name="Mozes J."/>
            <person name="Mulrain L."/>
            <person name="Munson G."/>
            <person name="Naylor J."/>
            <person name="Newes C."/>
            <person name="Nguyen C."/>
            <person name="Nguyen N."/>
            <person name="Nguyen T."/>
            <person name="Nicol R."/>
            <person name="Nielsen C."/>
            <person name="Nizzari M."/>
            <person name="Norbu C."/>
            <person name="Norbu N."/>
            <person name="O'donnell P."/>
            <person name="Okoawo O."/>
            <person name="O'leary S."/>
            <person name="Omotosho B."/>
            <person name="O'neill K."/>
            <person name="Osman S."/>
            <person name="Parker S."/>
            <person name="Perrin D."/>
            <person name="Phunkhang P."/>
            <person name="Piqani B."/>
            <person name="Purcell S."/>
            <person name="Rachupka T."/>
            <person name="Ramasamy U."/>
            <person name="Rameau R."/>
            <person name="Ray V."/>
            <person name="Raymond C."/>
            <person name="Retta R."/>
            <person name="Richardson S."/>
            <person name="Rise C."/>
            <person name="Rodriguez J."/>
            <person name="Rogers J."/>
            <person name="Rogov P."/>
            <person name="Rutman M."/>
            <person name="Schupbach R."/>
            <person name="Seaman C."/>
            <person name="Settipalli S."/>
            <person name="Sharpe T."/>
            <person name="Sheridan J."/>
            <person name="Sherpa N."/>
            <person name="Shi J."/>
            <person name="Smirnov S."/>
            <person name="Smith C."/>
            <person name="Sougnez C."/>
            <person name="Spencer B."/>
            <person name="Stalker J."/>
            <person name="Stange-thomann N."/>
            <person name="Stavropoulos S."/>
            <person name="Stetson K."/>
            <person name="Stone C."/>
            <person name="Stone S."/>
            <person name="Stubbs M."/>
            <person name="Talamas J."/>
            <person name="Tchuinga P."/>
            <person name="Tenzing P."/>
            <person name="Tesfaye S."/>
            <person name="Theodore J."/>
            <person name="Thoulutsang Y."/>
            <person name="Topham K."/>
            <person name="Towey S."/>
            <person name="Tsamla T."/>
            <person name="Tsomo N."/>
            <person name="Vallee D."/>
            <person name="Vassiliev H."/>
            <person name="Venkataraman V."/>
            <person name="Vinson J."/>
            <person name="Vo A."/>
            <person name="Wade C."/>
            <person name="Wang S."/>
            <person name="Wangchuk T."/>
            <person name="Wangdi T."/>
            <person name="Whittaker C."/>
            <person name="Wilkinson J."/>
            <person name="Wu Y."/>
            <person name="Wyman D."/>
            <person name="Yadav S."/>
            <person name="Yang S."/>
            <person name="Yang X."/>
            <person name="Yeager S."/>
            <person name="Yee E."/>
            <person name="Young G."/>
            <person name="Zainoun J."/>
            <person name="Zembeck L."/>
            <person name="Zimmer A."/>
            <person name="Zody M."/>
            <person name="Lander E."/>
        </authorList>
    </citation>
    <scope>NUCLEOTIDE SEQUENCE [LARGE SCALE GENOMIC DNA]</scope>
</reference>
<dbReference type="InParanoid" id="H2YGM2"/>
<dbReference type="AlphaFoldDB" id="H2YGM2"/>
<sequence>MSHGTIVMATPVTHEYQRGFSGKKMQFSRSYHSNQYHGHEVKSFLFLSDSYLY</sequence>
<organism evidence="1 2">
    <name type="scientific">Ciona savignyi</name>
    <name type="common">Pacific transparent sea squirt</name>
    <dbReference type="NCBI Taxonomy" id="51511"/>
    <lineage>
        <taxon>Eukaryota</taxon>
        <taxon>Metazoa</taxon>
        <taxon>Chordata</taxon>
        <taxon>Tunicata</taxon>
        <taxon>Ascidiacea</taxon>
        <taxon>Phlebobranchia</taxon>
        <taxon>Cionidae</taxon>
        <taxon>Ciona</taxon>
    </lineage>
</organism>
<accession>H2YGM2</accession>
<proteinExistence type="predicted"/>